<accession>A0A5N6XAL9</accession>
<gene>
    <name evidence="4" type="ORF">BDV39DRAFT_202089</name>
</gene>
<dbReference type="SUPFAM" id="SSF48403">
    <property type="entry name" value="Ankyrin repeat"/>
    <property type="match status" value="1"/>
</dbReference>
<dbReference type="PROSITE" id="PS50088">
    <property type="entry name" value="ANK_REPEAT"/>
    <property type="match status" value="3"/>
</dbReference>
<dbReference type="Gene3D" id="1.25.40.20">
    <property type="entry name" value="Ankyrin repeat-containing domain"/>
    <property type="match status" value="2"/>
</dbReference>
<feature type="repeat" description="ANK" evidence="3">
    <location>
        <begin position="174"/>
        <end position="206"/>
    </location>
</feature>
<dbReference type="Pfam" id="PF12796">
    <property type="entry name" value="Ank_2"/>
    <property type="match status" value="1"/>
</dbReference>
<dbReference type="SMART" id="SM00248">
    <property type="entry name" value="ANK"/>
    <property type="match status" value="4"/>
</dbReference>
<reference evidence="5" key="1">
    <citation type="submission" date="2019-04" db="EMBL/GenBank/DDBJ databases">
        <title>Friends and foes A comparative genomics studyof 23 Aspergillus species from section Flavi.</title>
        <authorList>
            <consortium name="DOE Joint Genome Institute"/>
            <person name="Kjaerbolling I."/>
            <person name="Vesth T."/>
            <person name="Frisvad J.C."/>
            <person name="Nybo J.L."/>
            <person name="Theobald S."/>
            <person name="Kildgaard S."/>
            <person name="Isbrandt T."/>
            <person name="Kuo A."/>
            <person name="Sato A."/>
            <person name="Lyhne E.K."/>
            <person name="Kogle M.E."/>
            <person name="Wiebenga A."/>
            <person name="Kun R.S."/>
            <person name="Lubbers R.J."/>
            <person name="Makela M.R."/>
            <person name="Barry K."/>
            <person name="Chovatia M."/>
            <person name="Clum A."/>
            <person name="Daum C."/>
            <person name="Haridas S."/>
            <person name="He G."/>
            <person name="LaButti K."/>
            <person name="Lipzen A."/>
            <person name="Mondo S."/>
            <person name="Riley R."/>
            <person name="Salamov A."/>
            <person name="Simmons B.A."/>
            <person name="Magnuson J.K."/>
            <person name="Henrissat B."/>
            <person name="Mortensen U.H."/>
            <person name="Larsen T.O."/>
            <person name="Devries R.P."/>
            <person name="Grigoriev I.V."/>
            <person name="Machida M."/>
            <person name="Baker S.E."/>
            <person name="Andersen M.R."/>
        </authorList>
    </citation>
    <scope>NUCLEOTIDE SEQUENCE [LARGE SCALE GENOMIC DNA]</scope>
    <source>
        <strain evidence="5">CBS 130017</strain>
    </source>
</reference>
<keyword evidence="1" id="KW-0677">Repeat</keyword>
<sequence>MSGKTLLLEAVESGHRDIATLLIENGADPSKAITQTGRLIDIAAAKGDISMMQILFAHQEVAFPIGSSALLCAVPHCHIDAAKFILEKGYNLYSDINISQEAQAVFRSAAAQGSHAKVQFCWSNRSLSMSKINMVTRPSFTRCRGVNTKSQNFYLKQVPILTPQSVELNSAKVGAQTPLFFAIGNGDDDLVKLLLDHDAGPDHEDEYGERAILWAAAEGYEPMVKMLLCKGTNVNCLEHSNESPLL</sequence>
<dbReference type="PROSITE" id="PS50297">
    <property type="entry name" value="ANK_REP_REGION"/>
    <property type="match status" value="2"/>
</dbReference>
<dbReference type="PANTHER" id="PTHR24198:SF165">
    <property type="entry name" value="ANKYRIN REPEAT-CONTAINING PROTEIN-RELATED"/>
    <property type="match status" value="1"/>
</dbReference>
<dbReference type="InterPro" id="IPR002110">
    <property type="entry name" value="Ankyrin_rpt"/>
</dbReference>
<dbReference type="EMBL" id="ML741774">
    <property type="protein sequence ID" value="KAE8330284.1"/>
    <property type="molecule type" value="Genomic_DNA"/>
</dbReference>
<evidence type="ECO:0000256" key="1">
    <source>
        <dbReference type="ARBA" id="ARBA00022737"/>
    </source>
</evidence>
<protein>
    <submittedName>
        <fullName evidence="4">Ankyrin repeat-containing domain protein</fullName>
    </submittedName>
</protein>
<feature type="repeat" description="ANK" evidence="3">
    <location>
        <begin position="2"/>
        <end position="28"/>
    </location>
</feature>
<dbReference type="Proteomes" id="UP000325945">
    <property type="component" value="Unassembled WGS sequence"/>
</dbReference>
<evidence type="ECO:0000313" key="4">
    <source>
        <dbReference type="EMBL" id="KAE8330284.1"/>
    </source>
</evidence>
<evidence type="ECO:0000256" key="2">
    <source>
        <dbReference type="ARBA" id="ARBA00023043"/>
    </source>
</evidence>
<dbReference type="Pfam" id="PF00023">
    <property type="entry name" value="Ank"/>
    <property type="match status" value="1"/>
</dbReference>
<evidence type="ECO:0000256" key="3">
    <source>
        <dbReference type="PROSITE-ProRule" id="PRU00023"/>
    </source>
</evidence>
<dbReference type="PANTHER" id="PTHR24198">
    <property type="entry name" value="ANKYRIN REPEAT AND PROTEIN KINASE DOMAIN-CONTAINING PROTEIN"/>
    <property type="match status" value="1"/>
</dbReference>
<keyword evidence="5" id="KW-1185">Reference proteome</keyword>
<name>A0A5N6XAL9_9EURO</name>
<proteinExistence type="predicted"/>
<dbReference type="AlphaFoldDB" id="A0A5N6XAL9"/>
<feature type="repeat" description="ANK" evidence="3">
    <location>
        <begin position="207"/>
        <end position="239"/>
    </location>
</feature>
<evidence type="ECO:0000313" key="5">
    <source>
        <dbReference type="Proteomes" id="UP000325945"/>
    </source>
</evidence>
<organism evidence="4 5">
    <name type="scientific">Aspergillus sergii</name>
    <dbReference type="NCBI Taxonomy" id="1034303"/>
    <lineage>
        <taxon>Eukaryota</taxon>
        <taxon>Fungi</taxon>
        <taxon>Dikarya</taxon>
        <taxon>Ascomycota</taxon>
        <taxon>Pezizomycotina</taxon>
        <taxon>Eurotiomycetes</taxon>
        <taxon>Eurotiomycetidae</taxon>
        <taxon>Eurotiales</taxon>
        <taxon>Aspergillaceae</taxon>
        <taxon>Aspergillus</taxon>
        <taxon>Aspergillus subgen. Circumdati</taxon>
    </lineage>
</organism>
<keyword evidence="2 3" id="KW-0040">ANK repeat</keyword>
<dbReference type="InterPro" id="IPR036770">
    <property type="entry name" value="Ankyrin_rpt-contain_sf"/>
</dbReference>